<accession>A0A0S3SX59</accession>
<proteinExistence type="predicted"/>
<dbReference type="Proteomes" id="UP000291084">
    <property type="component" value="Chromosome 9"/>
</dbReference>
<name>A0A0S3SX59_PHAAN</name>
<feature type="non-terminal residue" evidence="1">
    <location>
        <position position="1"/>
    </location>
</feature>
<evidence type="ECO:0000313" key="2">
    <source>
        <dbReference type="Proteomes" id="UP000291084"/>
    </source>
</evidence>
<dbReference type="AlphaFoldDB" id="A0A0S3SX59"/>
<protein>
    <submittedName>
        <fullName evidence="1">Uncharacterized protein</fullName>
    </submittedName>
</protein>
<reference evidence="1 2" key="1">
    <citation type="journal article" date="2015" name="Sci. Rep.">
        <title>The power of single molecule real-time sequencing technology in the de novo assembly of a eukaryotic genome.</title>
        <authorList>
            <person name="Sakai H."/>
            <person name="Naito K."/>
            <person name="Ogiso-Tanaka E."/>
            <person name="Takahashi Y."/>
            <person name="Iseki K."/>
            <person name="Muto C."/>
            <person name="Satou K."/>
            <person name="Teruya K."/>
            <person name="Shiroma A."/>
            <person name="Shimoji M."/>
            <person name="Hirano T."/>
            <person name="Itoh T."/>
            <person name="Kaga A."/>
            <person name="Tomooka N."/>
        </authorList>
    </citation>
    <scope>NUCLEOTIDE SEQUENCE [LARGE SCALE GENOMIC DNA]</scope>
    <source>
        <strain evidence="2">cv. Shumari</strain>
    </source>
</reference>
<sequence>FFVQNFISITIVEVVGCIRLGKAAFRNVVFFSFAHQRAFLSIVFLTFNGSRAHPSPSESIFLTFRVPWFIHGFASIKSSLEGLRQTFCILVSFCRFNLRLEGGRERVLPGNNSYNSERWH</sequence>
<organism evidence="1 2">
    <name type="scientific">Vigna angularis var. angularis</name>
    <dbReference type="NCBI Taxonomy" id="157739"/>
    <lineage>
        <taxon>Eukaryota</taxon>
        <taxon>Viridiplantae</taxon>
        <taxon>Streptophyta</taxon>
        <taxon>Embryophyta</taxon>
        <taxon>Tracheophyta</taxon>
        <taxon>Spermatophyta</taxon>
        <taxon>Magnoliopsida</taxon>
        <taxon>eudicotyledons</taxon>
        <taxon>Gunneridae</taxon>
        <taxon>Pentapetalae</taxon>
        <taxon>rosids</taxon>
        <taxon>fabids</taxon>
        <taxon>Fabales</taxon>
        <taxon>Fabaceae</taxon>
        <taxon>Papilionoideae</taxon>
        <taxon>50 kb inversion clade</taxon>
        <taxon>NPAAA clade</taxon>
        <taxon>indigoferoid/millettioid clade</taxon>
        <taxon>Phaseoleae</taxon>
        <taxon>Vigna</taxon>
    </lineage>
</organism>
<keyword evidence="2" id="KW-1185">Reference proteome</keyword>
<dbReference type="EMBL" id="AP015042">
    <property type="protein sequence ID" value="BAT97438.1"/>
    <property type="molecule type" value="Genomic_DNA"/>
</dbReference>
<gene>
    <name evidence="1" type="primary">Vigan.09G088300</name>
    <name evidence="1" type="ORF">VIGAN_09088300</name>
</gene>
<evidence type="ECO:0000313" key="1">
    <source>
        <dbReference type="EMBL" id="BAT97438.1"/>
    </source>
</evidence>